<comment type="caution">
    <text evidence="1">The sequence shown here is derived from an EMBL/GenBank/DDBJ whole genome shotgun (WGS) entry which is preliminary data.</text>
</comment>
<evidence type="ECO:0000313" key="2">
    <source>
        <dbReference type="Proteomes" id="UP001168146"/>
    </source>
</evidence>
<protein>
    <submittedName>
        <fullName evidence="1">Uncharacterized protein</fullName>
    </submittedName>
</protein>
<dbReference type="EMBL" id="JASUXU010000694">
    <property type="protein sequence ID" value="KAK0298676.1"/>
    <property type="molecule type" value="Genomic_DNA"/>
</dbReference>
<evidence type="ECO:0000313" key="1">
    <source>
        <dbReference type="EMBL" id="KAK0298676.1"/>
    </source>
</evidence>
<reference evidence="1" key="1">
    <citation type="submission" date="2021-12" db="EMBL/GenBank/DDBJ databases">
        <title>Black yeast isolated from Biological Soil Crust.</title>
        <authorList>
            <person name="Kurbessoian T."/>
        </authorList>
    </citation>
    <scope>NUCLEOTIDE SEQUENCE</scope>
    <source>
        <strain evidence="1">CCFEE 5208</strain>
    </source>
</reference>
<proteinExistence type="predicted"/>
<accession>A0AAN6F2G3</accession>
<dbReference type="Proteomes" id="UP001168146">
    <property type="component" value="Unassembled WGS sequence"/>
</dbReference>
<dbReference type="AlphaFoldDB" id="A0AAN6F2G3"/>
<organism evidence="1 2">
    <name type="scientific">Friedmanniomyces endolithicus</name>
    <dbReference type="NCBI Taxonomy" id="329885"/>
    <lineage>
        <taxon>Eukaryota</taxon>
        <taxon>Fungi</taxon>
        <taxon>Dikarya</taxon>
        <taxon>Ascomycota</taxon>
        <taxon>Pezizomycotina</taxon>
        <taxon>Dothideomycetes</taxon>
        <taxon>Dothideomycetidae</taxon>
        <taxon>Mycosphaerellales</taxon>
        <taxon>Teratosphaeriaceae</taxon>
        <taxon>Friedmanniomyces</taxon>
    </lineage>
</organism>
<feature type="non-terminal residue" evidence="1">
    <location>
        <position position="88"/>
    </location>
</feature>
<name>A0AAN6F2G3_9PEZI</name>
<sequence length="88" mass="10199">MPDTLQETTPASSLRPEPAMVENLGERLNELDENIDLEDFDNCRRFHVEFGVLTADDYNRLDMFMSSIPEDFPYDLTTPSQQTNDHFV</sequence>
<gene>
    <name evidence="1" type="ORF">LTR82_018362</name>
</gene>